<dbReference type="InterPro" id="IPR051166">
    <property type="entry name" value="Threonine_Synthase"/>
</dbReference>
<dbReference type="CDD" id="cd01560">
    <property type="entry name" value="Thr-synth_2"/>
    <property type="match status" value="1"/>
</dbReference>
<comment type="similarity">
    <text evidence="2">Belongs to the threonine synthase family.</text>
</comment>
<dbReference type="InterPro" id="IPR004450">
    <property type="entry name" value="Thr_synthase-like"/>
</dbReference>
<dbReference type="Pfam" id="PF14821">
    <property type="entry name" value="Thr_synth_N"/>
    <property type="match status" value="1"/>
</dbReference>
<keyword evidence="4" id="KW-0456">Lyase</keyword>
<evidence type="ECO:0000256" key="1">
    <source>
        <dbReference type="ARBA" id="ARBA00001933"/>
    </source>
</evidence>
<organism evidence="7">
    <name type="scientific">marine metagenome</name>
    <dbReference type="NCBI Taxonomy" id="408172"/>
    <lineage>
        <taxon>unclassified sequences</taxon>
        <taxon>metagenomes</taxon>
        <taxon>ecological metagenomes</taxon>
    </lineage>
</organism>
<accession>A0A382C201</accession>
<evidence type="ECO:0000256" key="3">
    <source>
        <dbReference type="ARBA" id="ARBA00022898"/>
    </source>
</evidence>
<dbReference type="Gene3D" id="3.90.1380.10">
    <property type="entry name" value="Threonine synthase, N-terminal domain"/>
    <property type="match status" value="1"/>
</dbReference>
<dbReference type="GO" id="GO:0016829">
    <property type="term" value="F:lyase activity"/>
    <property type="evidence" value="ECO:0007669"/>
    <property type="project" value="UniProtKB-KW"/>
</dbReference>
<proteinExistence type="inferred from homology"/>
<dbReference type="PANTHER" id="PTHR42690:SF1">
    <property type="entry name" value="THREONINE SYNTHASE-LIKE 2"/>
    <property type="match status" value="1"/>
</dbReference>
<keyword evidence="3" id="KW-0663">Pyridoxal phosphate</keyword>
<evidence type="ECO:0000256" key="2">
    <source>
        <dbReference type="ARBA" id="ARBA00005517"/>
    </source>
</evidence>
<name>A0A382C201_9ZZZZ</name>
<gene>
    <name evidence="7" type="ORF">METZ01_LOCUS172733</name>
</gene>
<evidence type="ECO:0000259" key="5">
    <source>
        <dbReference type="Pfam" id="PF00291"/>
    </source>
</evidence>
<evidence type="ECO:0008006" key="8">
    <source>
        <dbReference type="Google" id="ProtNLM"/>
    </source>
</evidence>
<comment type="cofactor">
    <cofactor evidence="1">
        <name>pyridoxal 5'-phosphate</name>
        <dbReference type="ChEBI" id="CHEBI:597326"/>
    </cofactor>
</comment>
<dbReference type="InterPro" id="IPR029144">
    <property type="entry name" value="Thr_synth_N"/>
</dbReference>
<dbReference type="EMBL" id="UINC01032355">
    <property type="protein sequence ID" value="SVB19879.1"/>
    <property type="molecule type" value="Genomic_DNA"/>
</dbReference>
<dbReference type="InterPro" id="IPR037158">
    <property type="entry name" value="Thr_synth_N_sf"/>
</dbReference>
<dbReference type="PANTHER" id="PTHR42690">
    <property type="entry name" value="THREONINE SYNTHASE FAMILY MEMBER"/>
    <property type="match status" value="1"/>
</dbReference>
<dbReference type="AlphaFoldDB" id="A0A382C201"/>
<dbReference type="InterPro" id="IPR036052">
    <property type="entry name" value="TrpB-like_PALP_sf"/>
</dbReference>
<sequence>MEYLSTRNNQLRETFTNILFQGLSKDGGLFLPSSWPSIDVNTLRDKSYEEVALHIINPFIGEEITEDNLYEIISSTYKNFTHPQIAPLVNIDTNKYILELFYGPTLAFKDYALQFLGNLFSHVMKDSDKKITVLGATSGDTGSAAINAFKGKNNVNVFILHPHNKVSEVQRRQMTTVLNDNIFNIAVEGTFDDCQKIVKDLFVDEETQNKTSLTAVNSINWARLIAQTVYYFWAYLQLEEQQVSFIVPSGNFGNIFSARIAKHMGLPINQLHVATNQNDTLHQIISSGNMTMNKVEQTYSPSMDIQVSSNFERQIFECVKNDSDEVKKVMQDFKINHKYSFDPNVLQHIQNIYHSTAVSNEMTLETIKIFKQKFNYLADPH</sequence>
<dbReference type="NCBIfam" id="TIGR00260">
    <property type="entry name" value="thrC"/>
    <property type="match status" value="1"/>
</dbReference>
<dbReference type="Pfam" id="PF00291">
    <property type="entry name" value="PALP"/>
    <property type="match status" value="1"/>
</dbReference>
<reference evidence="7" key="1">
    <citation type="submission" date="2018-05" db="EMBL/GenBank/DDBJ databases">
        <authorList>
            <person name="Lanie J.A."/>
            <person name="Ng W.-L."/>
            <person name="Kazmierczak K.M."/>
            <person name="Andrzejewski T.M."/>
            <person name="Davidsen T.M."/>
            <person name="Wayne K.J."/>
            <person name="Tettelin H."/>
            <person name="Glass J.I."/>
            <person name="Rusch D."/>
            <person name="Podicherti R."/>
            <person name="Tsui H.-C.T."/>
            <person name="Winkler M.E."/>
        </authorList>
    </citation>
    <scope>NUCLEOTIDE SEQUENCE</scope>
</reference>
<feature type="domain" description="Tryptophan synthase beta chain-like PALP" evidence="5">
    <location>
        <begin position="100"/>
        <end position="329"/>
    </location>
</feature>
<feature type="non-terminal residue" evidence="7">
    <location>
        <position position="381"/>
    </location>
</feature>
<dbReference type="Gene3D" id="3.40.50.1100">
    <property type="match status" value="2"/>
</dbReference>
<feature type="domain" description="Threonine synthase N-terminal" evidence="6">
    <location>
        <begin position="2"/>
        <end position="77"/>
    </location>
</feature>
<evidence type="ECO:0000259" key="6">
    <source>
        <dbReference type="Pfam" id="PF14821"/>
    </source>
</evidence>
<evidence type="ECO:0000256" key="4">
    <source>
        <dbReference type="ARBA" id="ARBA00023239"/>
    </source>
</evidence>
<dbReference type="SUPFAM" id="SSF53686">
    <property type="entry name" value="Tryptophan synthase beta subunit-like PLP-dependent enzymes"/>
    <property type="match status" value="1"/>
</dbReference>
<evidence type="ECO:0000313" key="7">
    <source>
        <dbReference type="EMBL" id="SVB19879.1"/>
    </source>
</evidence>
<protein>
    <recommendedName>
        <fullName evidence="8">Threonine synthase</fullName>
    </recommendedName>
</protein>
<dbReference type="InterPro" id="IPR001926">
    <property type="entry name" value="TrpB-like_PALP"/>
</dbReference>